<gene>
    <name evidence="1" type="ORF">H5410_057763</name>
</gene>
<dbReference type="InterPro" id="IPR036691">
    <property type="entry name" value="Endo/exonu/phosph_ase_sf"/>
</dbReference>
<accession>A0A9J5WQN6</accession>
<dbReference type="PANTHER" id="PTHR23227:SF67">
    <property type="entry name" value="CRANIOFACIAL DEVELOPMENT PROTEIN 2-LIKE"/>
    <property type="match status" value="1"/>
</dbReference>
<name>A0A9J5WQN6_SOLCO</name>
<evidence type="ECO:0000313" key="1">
    <source>
        <dbReference type="EMBL" id="KAG5577629.1"/>
    </source>
</evidence>
<comment type="caution">
    <text evidence="1">The sequence shown here is derived from an EMBL/GenBank/DDBJ whole genome shotgun (WGS) entry which is preliminary data.</text>
</comment>
<dbReference type="EMBL" id="JACXVP010000011">
    <property type="protein sequence ID" value="KAG5577629.1"/>
    <property type="molecule type" value="Genomic_DNA"/>
</dbReference>
<evidence type="ECO:0000313" key="2">
    <source>
        <dbReference type="Proteomes" id="UP000824120"/>
    </source>
</evidence>
<dbReference type="PANTHER" id="PTHR23227">
    <property type="entry name" value="BUCENTAUR RELATED"/>
    <property type="match status" value="1"/>
</dbReference>
<reference evidence="1 2" key="1">
    <citation type="submission" date="2020-09" db="EMBL/GenBank/DDBJ databases">
        <title>De no assembly of potato wild relative species, Solanum commersonii.</title>
        <authorList>
            <person name="Cho K."/>
        </authorList>
    </citation>
    <scope>NUCLEOTIDE SEQUENCE [LARGE SCALE GENOMIC DNA]</scope>
    <source>
        <strain evidence="1">LZ3.2</strain>
        <tissue evidence="1">Leaf</tissue>
    </source>
</reference>
<dbReference type="AlphaFoldDB" id="A0A9J5WQN6"/>
<organism evidence="1 2">
    <name type="scientific">Solanum commersonii</name>
    <name type="common">Commerson's wild potato</name>
    <name type="synonym">Commerson's nightshade</name>
    <dbReference type="NCBI Taxonomy" id="4109"/>
    <lineage>
        <taxon>Eukaryota</taxon>
        <taxon>Viridiplantae</taxon>
        <taxon>Streptophyta</taxon>
        <taxon>Embryophyta</taxon>
        <taxon>Tracheophyta</taxon>
        <taxon>Spermatophyta</taxon>
        <taxon>Magnoliopsida</taxon>
        <taxon>eudicotyledons</taxon>
        <taxon>Gunneridae</taxon>
        <taxon>Pentapetalae</taxon>
        <taxon>asterids</taxon>
        <taxon>lamiids</taxon>
        <taxon>Solanales</taxon>
        <taxon>Solanaceae</taxon>
        <taxon>Solanoideae</taxon>
        <taxon>Solaneae</taxon>
        <taxon>Solanum</taxon>
    </lineage>
</organism>
<dbReference type="Proteomes" id="UP000824120">
    <property type="component" value="Chromosome 11"/>
</dbReference>
<dbReference type="InterPro" id="IPR027124">
    <property type="entry name" value="Swc5/CFDP1/2"/>
</dbReference>
<protein>
    <recommendedName>
        <fullName evidence="3">Endonuclease/exonuclease/phosphatase domain-containing protein</fullName>
    </recommendedName>
</protein>
<evidence type="ECO:0008006" key="3">
    <source>
        <dbReference type="Google" id="ProtNLM"/>
    </source>
</evidence>
<dbReference type="Gene3D" id="3.60.10.10">
    <property type="entry name" value="Endonuclease/exonuclease/phosphatase"/>
    <property type="match status" value="1"/>
</dbReference>
<dbReference type="OrthoDB" id="1683859at2759"/>
<sequence>MSVVRNRSGKWVTGSPKLRVGLLNIGLLLGKSIELVKILKKNKINITCIQETRCKRLLEGASGGGYEHQWMMMIKLFVGGFNLNVISIYVFHVDLYEEVKKLFWEDLNKVERGISNTNKISIVGDFNSYIGETSRGFNDDGGGALLLNFAKAFDLVIANSCFQKREKHLGSSYRGDRGILGGHQGLVVEWRDPKQSESKKWCMYRVSRVCKREREADAGKNGDKKLYRLAKAREIKSCDLDQVKCINDEEGKVFVEECFRIEEVARASSWMNKRRTHTRHDDINARRMEMQYDGPII</sequence>
<proteinExistence type="predicted"/>
<dbReference type="SUPFAM" id="SSF56219">
    <property type="entry name" value="DNase I-like"/>
    <property type="match status" value="1"/>
</dbReference>
<keyword evidence="2" id="KW-1185">Reference proteome</keyword>